<name>A0ABW3EGC2_9LACO</name>
<keyword evidence="3" id="KW-1185">Reference proteome</keyword>
<proteinExistence type="predicted"/>
<evidence type="ECO:0000313" key="2">
    <source>
        <dbReference type="EMBL" id="MFD0898440.1"/>
    </source>
</evidence>
<gene>
    <name evidence="2" type="ORF">ACFQZ7_12020</name>
</gene>
<dbReference type="Proteomes" id="UP001597104">
    <property type="component" value="Unassembled WGS sequence"/>
</dbReference>
<reference evidence="3" key="1">
    <citation type="journal article" date="2019" name="Int. J. Syst. Evol. Microbiol.">
        <title>The Global Catalogue of Microorganisms (GCM) 10K type strain sequencing project: providing services to taxonomists for standard genome sequencing and annotation.</title>
        <authorList>
            <consortium name="The Broad Institute Genomics Platform"/>
            <consortium name="The Broad Institute Genome Sequencing Center for Infectious Disease"/>
            <person name="Wu L."/>
            <person name="Ma J."/>
        </authorList>
    </citation>
    <scope>NUCLEOTIDE SEQUENCE [LARGE SCALE GENOMIC DNA]</scope>
    <source>
        <strain evidence="3">CCM 8925</strain>
    </source>
</reference>
<keyword evidence="1" id="KW-1133">Transmembrane helix</keyword>
<protein>
    <recommendedName>
        <fullName evidence="4">Polysaccharide chain length determinant N-terminal domain-containing protein</fullName>
    </recommendedName>
</protein>
<evidence type="ECO:0000256" key="1">
    <source>
        <dbReference type="SAM" id="Phobius"/>
    </source>
</evidence>
<evidence type="ECO:0008006" key="4">
    <source>
        <dbReference type="Google" id="ProtNLM"/>
    </source>
</evidence>
<sequence length="207" mass="23312">MTQPSVALKRLFHLFKVMALSTLIGSVIGGGFSLIWRPQATPLYHSQVLISLTKVRRQKINGTTYINYDNGAQLTGLFQNNFKSPTTERALRQAFKQAKLSTALTQPSELNLTTAHNSSLIRVDVTDHKQQTAVKGANVAAKVAVTQFEKQYQLRNSRVLAWATSADRQVMTISRSEIMLKFMIAGMLLGFLWVFVRELWQRRVASK</sequence>
<dbReference type="RefSeq" id="WP_137636762.1">
    <property type="nucleotide sequence ID" value="NZ_BJDN01000003.1"/>
</dbReference>
<dbReference type="EMBL" id="JBHTIO010000055">
    <property type="protein sequence ID" value="MFD0898440.1"/>
    <property type="molecule type" value="Genomic_DNA"/>
</dbReference>
<feature type="transmembrane region" description="Helical" evidence="1">
    <location>
        <begin position="178"/>
        <end position="196"/>
    </location>
</feature>
<feature type="transmembrane region" description="Helical" evidence="1">
    <location>
        <begin position="12"/>
        <end position="36"/>
    </location>
</feature>
<evidence type="ECO:0000313" key="3">
    <source>
        <dbReference type="Proteomes" id="UP001597104"/>
    </source>
</evidence>
<keyword evidence="1" id="KW-0472">Membrane</keyword>
<organism evidence="2 3">
    <name type="scientific">Loigolactobacillus binensis</name>
    <dbReference type="NCBI Taxonomy" id="2559922"/>
    <lineage>
        <taxon>Bacteria</taxon>
        <taxon>Bacillati</taxon>
        <taxon>Bacillota</taxon>
        <taxon>Bacilli</taxon>
        <taxon>Lactobacillales</taxon>
        <taxon>Lactobacillaceae</taxon>
        <taxon>Loigolactobacillus</taxon>
    </lineage>
</organism>
<accession>A0ABW3EGC2</accession>
<comment type="caution">
    <text evidence="2">The sequence shown here is derived from an EMBL/GenBank/DDBJ whole genome shotgun (WGS) entry which is preliminary data.</text>
</comment>
<keyword evidence="1" id="KW-0812">Transmembrane</keyword>